<accession>A0AAJ1UF25</accession>
<dbReference type="PANTHER" id="PTHR43861">
    <property type="entry name" value="TRANS-ACONITATE 2-METHYLTRANSFERASE-RELATED"/>
    <property type="match status" value="1"/>
</dbReference>
<comment type="caution">
    <text evidence="4">The sequence shown here is derived from an EMBL/GenBank/DDBJ whole genome shotgun (WGS) entry which is preliminary data.</text>
</comment>
<dbReference type="InterPro" id="IPR041698">
    <property type="entry name" value="Methyltransf_25"/>
</dbReference>
<dbReference type="EMBL" id="JANFFA010000003">
    <property type="protein sequence ID" value="MDQ2095081.1"/>
    <property type="molecule type" value="Genomic_DNA"/>
</dbReference>
<dbReference type="Proteomes" id="UP001227162">
    <property type="component" value="Unassembled WGS sequence"/>
</dbReference>
<dbReference type="Pfam" id="PF13649">
    <property type="entry name" value="Methyltransf_25"/>
    <property type="match status" value="1"/>
</dbReference>
<dbReference type="Gene3D" id="1.10.150.290">
    <property type="entry name" value="S-adenosyl-L-methionine-dependent methyltransferases"/>
    <property type="match status" value="1"/>
</dbReference>
<dbReference type="PANTHER" id="PTHR43861:SF1">
    <property type="entry name" value="TRANS-ACONITATE 2-METHYLTRANSFERASE"/>
    <property type="match status" value="1"/>
</dbReference>
<name>A0AAJ1UF25_9RHOB</name>
<sequence length="239" mass="26474">MRPAIDLIRGITAWNGGDIVDLGCGAGNVGQFLRDAFSPDRVMGVDSSASMLKKAREAEVFDALFEADISTWEPPAPVGMIFSNAALQWVPDHRKLLPKLVEMLAVGGVLAVQMPCQNNAPSHRVWRSLVEEMFPGRVDPKAGPAVLEAAAYFHLLEPLGKLSLWETEYYQILEPSDNDHPVRKFTEATVARPILDALDAGERTALIAEYEAVMEKAYPRVEGGHVLFPFRRLFFTVNR</sequence>
<evidence type="ECO:0000259" key="3">
    <source>
        <dbReference type="Pfam" id="PF13649"/>
    </source>
</evidence>
<keyword evidence="5" id="KW-1185">Reference proteome</keyword>
<evidence type="ECO:0000313" key="4">
    <source>
        <dbReference type="EMBL" id="MDQ2095081.1"/>
    </source>
</evidence>
<evidence type="ECO:0000313" key="5">
    <source>
        <dbReference type="Proteomes" id="UP001227162"/>
    </source>
</evidence>
<dbReference type="Gene3D" id="3.40.50.150">
    <property type="entry name" value="Vaccinia Virus protein VP39"/>
    <property type="match status" value="1"/>
</dbReference>
<reference evidence="4" key="2">
    <citation type="submission" date="2023-04" db="EMBL/GenBank/DDBJ databases">
        <title>'Rhodoalgimonas zhirmunskyi' gen. nov., isolated from a red alga.</title>
        <authorList>
            <person name="Nedashkovskaya O.I."/>
            <person name="Otstavnykh N.Y."/>
            <person name="Bystritskaya E.P."/>
            <person name="Balabanova L.A."/>
            <person name="Isaeva M.P."/>
        </authorList>
    </citation>
    <scope>NUCLEOTIDE SEQUENCE</scope>
    <source>
        <strain evidence="4">10Alg 79</strain>
    </source>
</reference>
<feature type="domain" description="Methyltransferase" evidence="3">
    <location>
        <begin position="19"/>
        <end position="108"/>
    </location>
</feature>
<dbReference type="SUPFAM" id="SSF53335">
    <property type="entry name" value="S-adenosyl-L-methionine-dependent methyltransferases"/>
    <property type="match status" value="1"/>
</dbReference>
<dbReference type="AlphaFoldDB" id="A0AAJ1UF25"/>
<keyword evidence="2" id="KW-0808">Transferase</keyword>
<protein>
    <submittedName>
        <fullName evidence="4">Methyltransferase domain-containing protein</fullName>
    </submittedName>
</protein>
<evidence type="ECO:0000256" key="2">
    <source>
        <dbReference type="ARBA" id="ARBA00022679"/>
    </source>
</evidence>
<proteinExistence type="predicted"/>
<dbReference type="GO" id="GO:0030798">
    <property type="term" value="F:trans-aconitate 2-methyltransferase activity"/>
    <property type="evidence" value="ECO:0007669"/>
    <property type="project" value="InterPro"/>
</dbReference>
<dbReference type="InterPro" id="IPR029063">
    <property type="entry name" value="SAM-dependent_MTases_sf"/>
</dbReference>
<dbReference type="CDD" id="cd02440">
    <property type="entry name" value="AdoMet_MTases"/>
    <property type="match status" value="1"/>
</dbReference>
<reference evidence="4" key="1">
    <citation type="submission" date="2022-07" db="EMBL/GenBank/DDBJ databases">
        <authorList>
            <person name="Otstavnykh N."/>
            <person name="Isaeva M."/>
            <person name="Bystritskaya E."/>
        </authorList>
    </citation>
    <scope>NUCLEOTIDE SEQUENCE</scope>
    <source>
        <strain evidence="4">10Alg 79</strain>
    </source>
</reference>
<organism evidence="4 5">
    <name type="scientific">Rhodalgimonas zhirmunskyi</name>
    <dbReference type="NCBI Taxonomy" id="2964767"/>
    <lineage>
        <taxon>Bacteria</taxon>
        <taxon>Pseudomonadati</taxon>
        <taxon>Pseudomonadota</taxon>
        <taxon>Alphaproteobacteria</taxon>
        <taxon>Rhodobacterales</taxon>
        <taxon>Roseobacteraceae</taxon>
        <taxon>Rhodalgimonas</taxon>
    </lineage>
</organism>
<gene>
    <name evidence="4" type="ORF">NOI20_13240</name>
</gene>
<dbReference type="InterPro" id="IPR023149">
    <property type="entry name" value="Trans_acon_MeTrfase_C"/>
</dbReference>
<dbReference type="GO" id="GO:0032259">
    <property type="term" value="P:methylation"/>
    <property type="evidence" value="ECO:0007669"/>
    <property type="project" value="UniProtKB-KW"/>
</dbReference>
<keyword evidence="1 4" id="KW-0489">Methyltransferase</keyword>
<evidence type="ECO:0000256" key="1">
    <source>
        <dbReference type="ARBA" id="ARBA00022603"/>
    </source>
</evidence>